<proteinExistence type="predicted"/>
<reference evidence="1 2" key="1">
    <citation type="submission" date="2013-01" db="EMBL/GenBank/DDBJ databases">
        <authorList>
            <person name="Harkins D.M."/>
            <person name="Durkin A.S."/>
            <person name="Brinkac L.M."/>
            <person name="Haft D.H."/>
            <person name="Selengut J.D."/>
            <person name="Sanka R."/>
            <person name="DePew J."/>
            <person name="Purushe J."/>
            <person name="Galloway R.L."/>
            <person name="Vinetz J.M."/>
            <person name="Sutton G.G."/>
            <person name="Nierman W.C."/>
            <person name="Fouts D.E."/>
        </authorList>
    </citation>
    <scope>NUCLEOTIDE SEQUENCE [LARGE SCALE GENOMIC DNA]</scope>
    <source>
        <strain evidence="1 2">Sponselee CDC</strain>
    </source>
</reference>
<dbReference type="PATRIC" id="fig|1218567.3.peg.3766"/>
<dbReference type="EMBL" id="ANMU01000152">
    <property type="protein sequence ID" value="EMJ78611.1"/>
    <property type="molecule type" value="Genomic_DNA"/>
</dbReference>
<protein>
    <submittedName>
        <fullName evidence="1">Uncharacterized protein</fullName>
    </submittedName>
</protein>
<evidence type="ECO:0000313" key="1">
    <source>
        <dbReference type="EMBL" id="EMJ78611.1"/>
    </source>
</evidence>
<evidence type="ECO:0000313" key="2">
    <source>
        <dbReference type="Proteomes" id="UP000011873"/>
    </source>
</evidence>
<dbReference type="Proteomes" id="UP000011873">
    <property type="component" value="Unassembled WGS sequence"/>
</dbReference>
<sequence>MQKIEYTKIKPSRARFIRYTLASSLLDSDSLIDPSPYHYGFLVQNANLQKDVYYGFC</sequence>
<gene>
    <name evidence="1" type="ORF">LEP1GSC016_0493</name>
</gene>
<name>M6BJ91_LEPBO</name>
<dbReference type="AlphaFoldDB" id="M6BJ91"/>
<organism evidence="1 2">
    <name type="scientific">Leptospira borgpetersenii serovar Hardjo-bovis str. Sponselee</name>
    <dbReference type="NCBI Taxonomy" id="1303729"/>
    <lineage>
        <taxon>Bacteria</taxon>
        <taxon>Pseudomonadati</taxon>
        <taxon>Spirochaetota</taxon>
        <taxon>Spirochaetia</taxon>
        <taxon>Leptospirales</taxon>
        <taxon>Leptospiraceae</taxon>
        <taxon>Leptospira</taxon>
    </lineage>
</organism>
<accession>M6BJ91</accession>
<comment type="caution">
    <text evidence="1">The sequence shown here is derived from an EMBL/GenBank/DDBJ whole genome shotgun (WGS) entry which is preliminary data.</text>
</comment>